<sequence>MAEEQVKTLWMLFYEKELPYEPDDPLALPVGHLVPFYAISPEDVEQQIAQWEAQQPYKVKRISLRMCPHGFLGGLRAFLPGKITST</sequence>
<keyword evidence="2" id="KW-1185">Reference proteome</keyword>
<dbReference type="EMBL" id="CP035758">
    <property type="protein sequence ID" value="QBD81817.1"/>
    <property type="molecule type" value="Genomic_DNA"/>
</dbReference>
<evidence type="ECO:0000313" key="1">
    <source>
        <dbReference type="EMBL" id="QBD81817.1"/>
    </source>
</evidence>
<organism evidence="1 2">
    <name type="scientific">Ktedonosporobacter rubrisoli</name>
    <dbReference type="NCBI Taxonomy" id="2509675"/>
    <lineage>
        <taxon>Bacteria</taxon>
        <taxon>Bacillati</taxon>
        <taxon>Chloroflexota</taxon>
        <taxon>Ktedonobacteria</taxon>
        <taxon>Ktedonobacterales</taxon>
        <taxon>Ktedonosporobacteraceae</taxon>
        <taxon>Ktedonosporobacter</taxon>
    </lineage>
</organism>
<dbReference type="AlphaFoldDB" id="A0A4P6K0Z5"/>
<dbReference type="KEGG" id="kbs:EPA93_39925"/>
<name>A0A4P6K0Z5_KTERU</name>
<accession>A0A4P6K0Z5</accession>
<protein>
    <submittedName>
        <fullName evidence="1">Uncharacterized protein</fullName>
    </submittedName>
</protein>
<dbReference type="RefSeq" id="WP_129892878.1">
    <property type="nucleotide sequence ID" value="NZ_CP035758.1"/>
</dbReference>
<evidence type="ECO:0000313" key="2">
    <source>
        <dbReference type="Proteomes" id="UP000290365"/>
    </source>
</evidence>
<gene>
    <name evidence="1" type="ORF">EPA93_39925</name>
</gene>
<dbReference type="Proteomes" id="UP000290365">
    <property type="component" value="Chromosome"/>
</dbReference>
<reference evidence="1 2" key="1">
    <citation type="submission" date="2019-01" db="EMBL/GenBank/DDBJ databases">
        <title>Ktedonosporobacter rubrisoli SCAWS-G2.</title>
        <authorList>
            <person name="Huang Y."/>
            <person name="Yan B."/>
        </authorList>
    </citation>
    <scope>NUCLEOTIDE SEQUENCE [LARGE SCALE GENOMIC DNA]</scope>
    <source>
        <strain evidence="1 2">SCAWS-G2</strain>
    </source>
</reference>
<proteinExistence type="predicted"/>